<evidence type="ECO:0000256" key="1">
    <source>
        <dbReference type="SAM" id="Phobius"/>
    </source>
</evidence>
<evidence type="ECO:0008006" key="4">
    <source>
        <dbReference type="Google" id="ProtNLM"/>
    </source>
</evidence>
<name>A0A6S5RPV0_9GAMM</name>
<reference evidence="2 3" key="1">
    <citation type="submission" date="2019-12" db="EMBL/GenBank/DDBJ databases">
        <title>complete genome sequences of Pseudomonas otitidis str. WP8-S17-CRE-03 isolated from wastewater treatment plant effluent.</title>
        <authorList>
            <person name="Sekizuka T."/>
            <person name="Itokawa K."/>
            <person name="Yatsu K."/>
            <person name="Inamine Y."/>
            <person name="Kuroda M."/>
        </authorList>
    </citation>
    <scope>NUCLEOTIDE SEQUENCE [LARGE SCALE GENOMIC DNA]</scope>
    <source>
        <strain evidence="2 3">WP8-S17-CRE-03</strain>
    </source>
</reference>
<gene>
    <name evidence="2" type="ORF">WP8S17C03_42700</name>
</gene>
<dbReference type="AlphaFoldDB" id="A0A6S5RPV0"/>
<accession>A0A6S5RPV0</accession>
<proteinExistence type="predicted"/>
<keyword evidence="1" id="KW-0812">Transmembrane</keyword>
<sequence>MSLMLSVAAGLAHGGMAALCLGLPRHFRQVWQREPTPALRRGLRAAGWCLLALALPASAAFWGWAMGPVAWFGLVSLSGLLLALLLPYRPRLAAWLPLGWLPVMAVLGVVQGLS</sequence>
<organism evidence="2 3">
    <name type="scientific">Metapseudomonas otitidis</name>
    <dbReference type="NCBI Taxonomy" id="319939"/>
    <lineage>
        <taxon>Bacteria</taxon>
        <taxon>Pseudomonadati</taxon>
        <taxon>Pseudomonadota</taxon>
        <taxon>Gammaproteobacteria</taxon>
        <taxon>Pseudomonadales</taxon>
        <taxon>Pseudomonadaceae</taxon>
        <taxon>Metapseudomonas</taxon>
    </lineage>
</organism>
<dbReference type="Proteomes" id="UP000515591">
    <property type="component" value="Chromosome"/>
</dbReference>
<evidence type="ECO:0000313" key="2">
    <source>
        <dbReference type="EMBL" id="BBT18221.1"/>
    </source>
</evidence>
<keyword evidence="1" id="KW-0472">Membrane</keyword>
<evidence type="ECO:0000313" key="3">
    <source>
        <dbReference type="Proteomes" id="UP000515591"/>
    </source>
</evidence>
<feature type="transmembrane region" description="Helical" evidence="1">
    <location>
        <begin position="95"/>
        <end position="113"/>
    </location>
</feature>
<dbReference type="EMBL" id="AP022213">
    <property type="protein sequence ID" value="BBT18221.1"/>
    <property type="molecule type" value="Genomic_DNA"/>
</dbReference>
<feature type="transmembrane region" description="Helical" evidence="1">
    <location>
        <begin position="45"/>
        <end position="64"/>
    </location>
</feature>
<dbReference type="Pfam" id="PF11804">
    <property type="entry name" value="DUF3325"/>
    <property type="match status" value="1"/>
</dbReference>
<protein>
    <recommendedName>
        <fullName evidence="4">Iron uptake protein</fullName>
    </recommendedName>
</protein>
<keyword evidence="1" id="KW-1133">Transmembrane helix</keyword>
<dbReference type="InterPro" id="IPR021762">
    <property type="entry name" value="DUF3325"/>
</dbReference>
<dbReference type="GeneID" id="57399510"/>
<feature type="transmembrane region" description="Helical" evidence="1">
    <location>
        <begin position="6"/>
        <end position="24"/>
    </location>
</feature>
<dbReference type="RefSeq" id="WP_172434433.1">
    <property type="nucleotide sequence ID" value="NZ_AP022213.1"/>
</dbReference>
<feature type="transmembrane region" description="Helical" evidence="1">
    <location>
        <begin position="70"/>
        <end position="88"/>
    </location>
</feature>